<dbReference type="OrthoDB" id="5919166at2759"/>
<dbReference type="GO" id="GO:0060213">
    <property type="term" value="P:positive regulation of nuclear-transcribed mRNA poly(A) tail shortening"/>
    <property type="evidence" value="ECO:0007669"/>
    <property type="project" value="TreeGrafter"/>
</dbReference>
<dbReference type="GeneID" id="115875415"/>
<reference evidence="4" key="1">
    <citation type="submission" date="2025-08" db="UniProtKB">
        <authorList>
            <consortium name="RefSeq"/>
        </authorList>
    </citation>
    <scope>IDENTIFICATION</scope>
    <source>
        <tissue evidence="4">Gonads</tissue>
    </source>
</reference>
<dbReference type="AlphaFoldDB" id="A0A6J2X6D3"/>
<dbReference type="Pfam" id="PF16608">
    <property type="entry name" value="TNRC6-PABC_bdg"/>
    <property type="match status" value="1"/>
</dbReference>
<keyword evidence="3" id="KW-1185">Reference proteome</keyword>
<name>A0A6J2X6D3_SITOR</name>
<dbReference type="Proteomes" id="UP000504635">
    <property type="component" value="Unplaced"/>
</dbReference>
<protein>
    <submittedName>
        <fullName evidence="4">Protein Gawky-like</fullName>
    </submittedName>
</protein>
<feature type="compositionally biased region" description="Polar residues" evidence="1">
    <location>
        <begin position="415"/>
        <end position="436"/>
    </location>
</feature>
<feature type="compositionally biased region" description="Basic and acidic residues" evidence="1">
    <location>
        <begin position="501"/>
        <end position="520"/>
    </location>
</feature>
<evidence type="ECO:0000313" key="3">
    <source>
        <dbReference type="Proteomes" id="UP000504635"/>
    </source>
</evidence>
<feature type="compositionally biased region" description="Polar residues" evidence="1">
    <location>
        <begin position="1"/>
        <end position="20"/>
    </location>
</feature>
<dbReference type="PANTHER" id="PTHR13020:SF25">
    <property type="entry name" value="PROTEIN GAWKY"/>
    <property type="match status" value="1"/>
</dbReference>
<dbReference type="GO" id="GO:0035195">
    <property type="term" value="P:miRNA-mediated post-transcriptional gene silencing"/>
    <property type="evidence" value="ECO:0007669"/>
    <property type="project" value="TreeGrafter"/>
</dbReference>
<feature type="region of interest" description="Disordered" evidence="1">
    <location>
        <begin position="1"/>
        <end position="110"/>
    </location>
</feature>
<dbReference type="GO" id="GO:0005654">
    <property type="term" value="C:nucleoplasm"/>
    <property type="evidence" value="ECO:0007669"/>
    <property type="project" value="TreeGrafter"/>
</dbReference>
<feature type="region of interest" description="Disordered" evidence="1">
    <location>
        <begin position="230"/>
        <end position="383"/>
    </location>
</feature>
<proteinExistence type="predicted"/>
<dbReference type="InterPro" id="IPR032226">
    <property type="entry name" value="TNRC6_PABC-bd"/>
</dbReference>
<feature type="compositionally biased region" description="Polar residues" evidence="1">
    <location>
        <begin position="162"/>
        <end position="171"/>
    </location>
</feature>
<feature type="compositionally biased region" description="Low complexity" evidence="1">
    <location>
        <begin position="172"/>
        <end position="184"/>
    </location>
</feature>
<feature type="region of interest" description="Disordered" evidence="1">
    <location>
        <begin position="489"/>
        <end position="520"/>
    </location>
</feature>
<evidence type="ECO:0000313" key="4">
    <source>
        <dbReference type="RefSeq" id="XP_030746731.1"/>
    </source>
</evidence>
<feature type="non-terminal residue" evidence="4">
    <location>
        <position position="1"/>
    </location>
</feature>
<dbReference type="InParanoid" id="A0A6J2X6D3"/>
<feature type="region of interest" description="Disordered" evidence="1">
    <location>
        <begin position="126"/>
        <end position="202"/>
    </location>
</feature>
<evidence type="ECO:0000256" key="1">
    <source>
        <dbReference type="SAM" id="MobiDB-lite"/>
    </source>
</evidence>
<feature type="domain" description="TNRC6 PABC binding" evidence="2">
    <location>
        <begin position="264"/>
        <end position="435"/>
    </location>
</feature>
<dbReference type="InterPro" id="IPR052068">
    <property type="entry name" value="GW182_domain"/>
</dbReference>
<evidence type="ECO:0000259" key="2">
    <source>
        <dbReference type="Pfam" id="PF16608"/>
    </source>
</evidence>
<dbReference type="RefSeq" id="XP_030746731.1">
    <property type="nucleotide sequence ID" value="XM_030890871.1"/>
</dbReference>
<organism evidence="3 4">
    <name type="scientific">Sitophilus oryzae</name>
    <name type="common">Rice weevil</name>
    <name type="synonym">Curculio oryzae</name>
    <dbReference type="NCBI Taxonomy" id="7048"/>
    <lineage>
        <taxon>Eukaryota</taxon>
        <taxon>Metazoa</taxon>
        <taxon>Ecdysozoa</taxon>
        <taxon>Arthropoda</taxon>
        <taxon>Hexapoda</taxon>
        <taxon>Insecta</taxon>
        <taxon>Pterygota</taxon>
        <taxon>Neoptera</taxon>
        <taxon>Endopterygota</taxon>
        <taxon>Coleoptera</taxon>
        <taxon>Polyphaga</taxon>
        <taxon>Cucujiformia</taxon>
        <taxon>Curculionidae</taxon>
        <taxon>Dryophthorinae</taxon>
        <taxon>Sitophilus</taxon>
    </lineage>
</organism>
<feature type="compositionally biased region" description="Polar residues" evidence="1">
    <location>
        <begin position="265"/>
        <end position="277"/>
    </location>
</feature>
<feature type="region of interest" description="Disordered" evidence="1">
    <location>
        <begin position="405"/>
        <end position="436"/>
    </location>
</feature>
<sequence>NKNNANGQQPPTTQSNNSVWPQAGSKPAVAGTNGPPTSAAPASNNNTPNNTTPNNATNTTKQQLEQLNNMREAIFSQDGWGGQHVNQDTNWDIPASPEPSMKMEGAGPPTWKPAVNNGTDLWEANLRNGGQPPPPPQQKTPWGHTPASNIGGTWGEDDDATDSSNVWTGVPNNQQQWGGNNSNNAMWGAGGNASGWGDPRAAADPRATAAAAAAVTMDTLRPDMRAVAAASGLDPRQLDPREQIRQIPGGDMRGDPRAQKKLTGARNQQQSRLNQWISKDKEENSEFSRAPGSSSKPVATSPNMAPLGLTQSDGPWSSGRSGDTGWPDSSGGDTSNDVKDAQWATTAQPSLTDLVPEFEPGKPWKGNQIKSIEDDPTITPGSVVRSPLSIATIKENELFSINANKSPPATDAMQPLSSTTWSFNPPTTNAFTSSKNPMQRLLRLPRGRVLKANHQKPREPKFLEQNTPVSRRLVERANPRTVGGFFWTASLPGLGDDGEGDLTHSEPTKFPETEGSHLVA</sequence>
<dbReference type="KEGG" id="soy:115875415"/>
<dbReference type="GO" id="GO:0000932">
    <property type="term" value="C:P-body"/>
    <property type="evidence" value="ECO:0007669"/>
    <property type="project" value="TreeGrafter"/>
</dbReference>
<feature type="compositionally biased region" description="Polar residues" evidence="1">
    <location>
        <begin position="291"/>
        <end position="321"/>
    </location>
</feature>
<feature type="compositionally biased region" description="Low complexity" evidence="1">
    <location>
        <begin position="30"/>
        <end position="60"/>
    </location>
</feature>
<gene>
    <name evidence="4" type="primary">LOC115875415</name>
</gene>
<dbReference type="PANTHER" id="PTHR13020">
    <property type="entry name" value="TRINUCLEOTIDE REPEAT-CONTAINING GENE 6"/>
    <property type="match status" value="1"/>
</dbReference>
<accession>A0A6J2X6D3</accession>